<dbReference type="PROSITE" id="PS50043">
    <property type="entry name" value="HTH_LUXR_2"/>
    <property type="match status" value="1"/>
</dbReference>
<dbReference type="InterPro" id="IPR000792">
    <property type="entry name" value="Tscrpt_reg_LuxR_C"/>
</dbReference>
<dbReference type="RefSeq" id="WP_259313421.1">
    <property type="nucleotide sequence ID" value="NZ_CP087164.1"/>
</dbReference>
<evidence type="ECO:0000259" key="5">
    <source>
        <dbReference type="PROSITE" id="PS50110"/>
    </source>
</evidence>
<dbReference type="SUPFAM" id="SSF52172">
    <property type="entry name" value="CheY-like"/>
    <property type="match status" value="1"/>
</dbReference>
<dbReference type="PROSITE" id="PS50110">
    <property type="entry name" value="RESPONSE_REGULATORY"/>
    <property type="match status" value="1"/>
</dbReference>
<evidence type="ECO:0000313" key="7">
    <source>
        <dbReference type="Proteomes" id="UP001162834"/>
    </source>
</evidence>
<dbReference type="GO" id="GO:0003677">
    <property type="term" value="F:DNA binding"/>
    <property type="evidence" value="ECO:0007669"/>
    <property type="project" value="UniProtKB-KW"/>
</dbReference>
<dbReference type="SMART" id="SM00421">
    <property type="entry name" value="HTH_LUXR"/>
    <property type="match status" value="1"/>
</dbReference>
<organism evidence="6 7">
    <name type="scientific">Capillimicrobium parvum</name>
    <dbReference type="NCBI Taxonomy" id="2884022"/>
    <lineage>
        <taxon>Bacteria</taxon>
        <taxon>Bacillati</taxon>
        <taxon>Actinomycetota</taxon>
        <taxon>Thermoleophilia</taxon>
        <taxon>Solirubrobacterales</taxon>
        <taxon>Capillimicrobiaceae</taxon>
        <taxon>Capillimicrobium</taxon>
    </lineage>
</organism>
<dbReference type="PANTHER" id="PTHR43214:SF43">
    <property type="entry name" value="TWO-COMPONENT RESPONSE REGULATOR"/>
    <property type="match status" value="1"/>
</dbReference>
<evidence type="ECO:0000259" key="4">
    <source>
        <dbReference type="PROSITE" id="PS50043"/>
    </source>
</evidence>
<dbReference type="Pfam" id="PF00072">
    <property type="entry name" value="Response_reg"/>
    <property type="match status" value="1"/>
</dbReference>
<dbReference type="InterPro" id="IPR039420">
    <property type="entry name" value="WalR-like"/>
</dbReference>
<dbReference type="PANTHER" id="PTHR43214">
    <property type="entry name" value="TWO-COMPONENT RESPONSE REGULATOR"/>
    <property type="match status" value="1"/>
</dbReference>
<feature type="modified residue" description="4-aspartylphosphate" evidence="3">
    <location>
        <position position="51"/>
    </location>
</feature>
<feature type="domain" description="HTH luxR-type" evidence="4">
    <location>
        <begin position="143"/>
        <end position="208"/>
    </location>
</feature>
<dbReference type="CDD" id="cd17535">
    <property type="entry name" value="REC_NarL-like"/>
    <property type="match status" value="1"/>
</dbReference>
<accession>A0A9E6XTY7</accession>
<dbReference type="AlphaFoldDB" id="A0A9E6XTY7"/>
<dbReference type="EMBL" id="CP087164">
    <property type="protein sequence ID" value="UGS33727.1"/>
    <property type="molecule type" value="Genomic_DNA"/>
</dbReference>
<evidence type="ECO:0000256" key="1">
    <source>
        <dbReference type="ARBA" id="ARBA00022553"/>
    </source>
</evidence>
<keyword evidence="1 3" id="KW-0597">Phosphoprotein</keyword>
<protein>
    <submittedName>
        <fullName evidence="6">Transcriptional regulatory protein LiaR</fullName>
    </submittedName>
</protein>
<dbReference type="InterPro" id="IPR001789">
    <property type="entry name" value="Sig_transdc_resp-reg_receiver"/>
</dbReference>
<dbReference type="CDD" id="cd06170">
    <property type="entry name" value="LuxR_C_like"/>
    <property type="match status" value="1"/>
</dbReference>
<evidence type="ECO:0000256" key="2">
    <source>
        <dbReference type="ARBA" id="ARBA00023125"/>
    </source>
</evidence>
<feature type="domain" description="Response regulatory" evidence="5">
    <location>
        <begin position="1"/>
        <end position="116"/>
    </location>
</feature>
<sequence length="214" mass="22323">MLLADDHAVVREGLRAFLELQDGMEVAGEAADGAAAVDAVAQLAPDVVLMDLVMPGLDGVGAMRELRRRGSAARVIVLTSFADDERLLPAIRAGAAGYLLKNVEPSELARAIRAAHAGEALLDPVVAARLVDALATPSGEGRDDAGHDGLTAREREVLELIVAGESNKRIARALGISEKTVKTHVGHVLAKLGVTDRTQAAVHALQSGLVGRRS</sequence>
<dbReference type="Proteomes" id="UP001162834">
    <property type="component" value="Chromosome"/>
</dbReference>
<dbReference type="SUPFAM" id="SSF46894">
    <property type="entry name" value="C-terminal effector domain of the bipartite response regulators"/>
    <property type="match status" value="1"/>
</dbReference>
<dbReference type="PROSITE" id="PS00622">
    <property type="entry name" value="HTH_LUXR_1"/>
    <property type="match status" value="1"/>
</dbReference>
<reference evidence="6" key="1">
    <citation type="journal article" date="2022" name="Int. J. Syst. Evol. Microbiol.">
        <title>Pseudomonas aegrilactucae sp. nov. and Pseudomonas morbosilactucae sp. nov., pathogens causing bacterial rot of lettuce in Japan.</title>
        <authorList>
            <person name="Sawada H."/>
            <person name="Fujikawa T."/>
            <person name="Satou M."/>
        </authorList>
    </citation>
    <scope>NUCLEOTIDE SEQUENCE</scope>
    <source>
        <strain evidence="6">0166_1</strain>
    </source>
</reference>
<dbReference type="InterPro" id="IPR058245">
    <property type="entry name" value="NreC/VraR/RcsB-like_REC"/>
</dbReference>
<keyword evidence="7" id="KW-1185">Reference proteome</keyword>
<gene>
    <name evidence="6" type="primary">liaR_1</name>
    <name evidence="6" type="ORF">DSM104329_00092</name>
</gene>
<evidence type="ECO:0000313" key="6">
    <source>
        <dbReference type="EMBL" id="UGS33727.1"/>
    </source>
</evidence>
<name>A0A9E6XTY7_9ACTN</name>
<dbReference type="GO" id="GO:0006355">
    <property type="term" value="P:regulation of DNA-templated transcription"/>
    <property type="evidence" value="ECO:0007669"/>
    <property type="project" value="InterPro"/>
</dbReference>
<dbReference type="KEGG" id="sbae:DSM104329_00092"/>
<dbReference type="Gene3D" id="3.40.50.2300">
    <property type="match status" value="1"/>
</dbReference>
<dbReference type="GO" id="GO:0000160">
    <property type="term" value="P:phosphorelay signal transduction system"/>
    <property type="evidence" value="ECO:0007669"/>
    <property type="project" value="InterPro"/>
</dbReference>
<keyword evidence="2" id="KW-0238">DNA-binding</keyword>
<dbReference type="InterPro" id="IPR016032">
    <property type="entry name" value="Sig_transdc_resp-reg_C-effctor"/>
</dbReference>
<dbReference type="PRINTS" id="PR00038">
    <property type="entry name" value="HTHLUXR"/>
</dbReference>
<dbReference type="InterPro" id="IPR011006">
    <property type="entry name" value="CheY-like_superfamily"/>
</dbReference>
<dbReference type="Pfam" id="PF00196">
    <property type="entry name" value="GerE"/>
    <property type="match status" value="1"/>
</dbReference>
<proteinExistence type="predicted"/>
<evidence type="ECO:0000256" key="3">
    <source>
        <dbReference type="PROSITE-ProRule" id="PRU00169"/>
    </source>
</evidence>
<dbReference type="SMART" id="SM00448">
    <property type="entry name" value="REC"/>
    <property type="match status" value="1"/>
</dbReference>